<feature type="transmembrane region" description="Helical" evidence="7">
    <location>
        <begin position="90"/>
        <end position="109"/>
    </location>
</feature>
<keyword evidence="5 7" id="KW-1133">Transmembrane helix</keyword>
<reference evidence="9" key="1">
    <citation type="journal article" date="2019" name="Int. J. Syst. Evol. Microbiol.">
        <title>The Global Catalogue of Microorganisms (GCM) 10K type strain sequencing project: providing services to taxonomists for standard genome sequencing and annotation.</title>
        <authorList>
            <consortium name="The Broad Institute Genomics Platform"/>
            <consortium name="The Broad Institute Genome Sequencing Center for Infectious Disease"/>
            <person name="Wu L."/>
            <person name="Ma J."/>
        </authorList>
    </citation>
    <scope>NUCLEOTIDE SEQUENCE [LARGE SCALE GENOMIC DNA]</scope>
    <source>
        <strain evidence="9">CGMCC 1.1927</strain>
    </source>
</reference>
<evidence type="ECO:0000256" key="5">
    <source>
        <dbReference type="ARBA" id="ARBA00022989"/>
    </source>
</evidence>
<keyword evidence="6 7" id="KW-0472">Membrane</keyword>
<feature type="transmembrane region" description="Helical" evidence="7">
    <location>
        <begin position="322"/>
        <end position="339"/>
    </location>
</feature>
<feature type="transmembrane region" description="Helical" evidence="7">
    <location>
        <begin position="48"/>
        <end position="69"/>
    </location>
</feature>
<gene>
    <name evidence="8" type="ORF">GCM10011577_27190</name>
</gene>
<feature type="transmembrane region" description="Helical" evidence="7">
    <location>
        <begin position="376"/>
        <end position="395"/>
    </location>
</feature>
<keyword evidence="9" id="KW-1185">Reference proteome</keyword>
<organism evidence="8 9">
    <name type="scientific">Pseudarthrobacter polychromogenes</name>
    <dbReference type="NCBI Taxonomy" id="1676"/>
    <lineage>
        <taxon>Bacteria</taxon>
        <taxon>Bacillati</taxon>
        <taxon>Actinomycetota</taxon>
        <taxon>Actinomycetes</taxon>
        <taxon>Micrococcales</taxon>
        <taxon>Micrococcaceae</taxon>
        <taxon>Pseudarthrobacter</taxon>
    </lineage>
</organism>
<dbReference type="EMBL" id="BMKU01000008">
    <property type="protein sequence ID" value="GGH01927.1"/>
    <property type="molecule type" value="Genomic_DNA"/>
</dbReference>
<keyword evidence="4 7" id="KW-0812">Transmembrane</keyword>
<accession>A0ABQ1XS81</accession>
<evidence type="ECO:0000256" key="4">
    <source>
        <dbReference type="ARBA" id="ARBA00022692"/>
    </source>
</evidence>
<evidence type="ECO:0008006" key="10">
    <source>
        <dbReference type="Google" id="ProtNLM"/>
    </source>
</evidence>
<name>A0ABQ1XS81_9MICC</name>
<evidence type="ECO:0000256" key="1">
    <source>
        <dbReference type="ARBA" id="ARBA00004651"/>
    </source>
</evidence>
<evidence type="ECO:0000313" key="9">
    <source>
        <dbReference type="Proteomes" id="UP000596938"/>
    </source>
</evidence>
<feature type="transmembrane region" description="Helical" evidence="7">
    <location>
        <begin position="282"/>
        <end position="302"/>
    </location>
</feature>
<protein>
    <recommendedName>
        <fullName evidence="10">O-antigen/teichoic acid export membrane protein</fullName>
    </recommendedName>
</protein>
<dbReference type="PANTHER" id="PTHR30250:SF10">
    <property type="entry name" value="LIPOPOLYSACCHARIDE BIOSYNTHESIS PROTEIN WZXC"/>
    <property type="match status" value="1"/>
</dbReference>
<dbReference type="PANTHER" id="PTHR30250">
    <property type="entry name" value="PST FAMILY PREDICTED COLANIC ACID TRANSPORTER"/>
    <property type="match status" value="1"/>
</dbReference>
<evidence type="ECO:0000256" key="6">
    <source>
        <dbReference type="ARBA" id="ARBA00023136"/>
    </source>
</evidence>
<proteinExistence type="inferred from homology"/>
<comment type="subcellular location">
    <subcellularLocation>
        <location evidence="1">Cell membrane</location>
        <topology evidence="1">Multi-pass membrane protein</topology>
    </subcellularLocation>
</comment>
<comment type="caution">
    <text evidence="8">The sequence shown here is derived from an EMBL/GenBank/DDBJ whole genome shotgun (WGS) entry which is preliminary data.</text>
</comment>
<dbReference type="Proteomes" id="UP000596938">
    <property type="component" value="Unassembled WGS sequence"/>
</dbReference>
<sequence>MSRTLLLKRFAGFTFVPLVGTLAPLLLLPIAARVGGVDGWYSLSVGQAVGTFGSIVITYGWNVLGPALVAKSSDEAFRHKLWAESLGERLLLSTVVLPVAGVISWALGAEGYKPFTVAMALAFCLNGLTPNWFFIGAGDPRGLALYEMFPRLVATLLAAVLIFITQSLWSYPVLWILSSIVGPIAVQRKFQWPSLYVGRSFTEILRGLRARLGVAGIDALGGVYVSAPVPVAGATGSASVAGSVASSDKLYRFALITVTTLGNTLQAWTLDPAAESPRRRHMGAIGAHSLLGLFGMLGLGLLGEFGTEILFGEAVKADSLTMWFYGGAFFAVSVSTPLIRNILVPSLKTRFVLAGTAVGALSGVIAMYLLGQMFGATGVAAGFMLSELLLVMVILPPSLRHLSRIPRTGSRPSVISG</sequence>
<dbReference type="Pfam" id="PF01943">
    <property type="entry name" value="Polysacc_synt"/>
    <property type="match status" value="1"/>
</dbReference>
<dbReference type="RefSeq" id="WP_188811790.1">
    <property type="nucleotide sequence ID" value="NZ_BAAAWV010000001.1"/>
</dbReference>
<keyword evidence="3" id="KW-1003">Cell membrane</keyword>
<dbReference type="InterPro" id="IPR050833">
    <property type="entry name" value="Poly_Biosynth_Transport"/>
</dbReference>
<evidence type="ECO:0000256" key="2">
    <source>
        <dbReference type="ARBA" id="ARBA00007430"/>
    </source>
</evidence>
<feature type="transmembrane region" description="Helical" evidence="7">
    <location>
        <begin position="115"/>
        <end position="137"/>
    </location>
</feature>
<feature type="transmembrane region" description="Helical" evidence="7">
    <location>
        <begin position="149"/>
        <end position="169"/>
    </location>
</feature>
<evidence type="ECO:0000256" key="3">
    <source>
        <dbReference type="ARBA" id="ARBA00022475"/>
    </source>
</evidence>
<evidence type="ECO:0000313" key="8">
    <source>
        <dbReference type="EMBL" id="GGH01927.1"/>
    </source>
</evidence>
<evidence type="ECO:0000256" key="7">
    <source>
        <dbReference type="SAM" id="Phobius"/>
    </source>
</evidence>
<dbReference type="InterPro" id="IPR002797">
    <property type="entry name" value="Polysacc_synth"/>
</dbReference>
<comment type="similarity">
    <text evidence="2">Belongs to the polysaccharide synthase family.</text>
</comment>
<feature type="transmembrane region" description="Helical" evidence="7">
    <location>
        <begin position="351"/>
        <end position="370"/>
    </location>
</feature>